<evidence type="ECO:0000313" key="2">
    <source>
        <dbReference type="EMBL" id="OGZ57264.1"/>
    </source>
</evidence>
<protein>
    <recommendedName>
        <fullName evidence="1">HD/PDEase domain-containing protein</fullName>
    </recommendedName>
</protein>
<dbReference type="Pfam" id="PF13328">
    <property type="entry name" value="HD_4"/>
    <property type="match status" value="1"/>
</dbReference>
<dbReference type="EMBL" id="MHOD01000033">
    <property type="protein sequence ID" value="OGZ57264.1"/>
    <property type="molecule type" value="Genomic_DNA"/>
</dbReference>
<name>A0A1G2H444_9BACT</name>
<dbReference type="Gene3D" id="1.10.3210.10">
    <property type="entry name" value="Hypothetical protein af1432"/>
    <property type="match status" value="1"/>
</dbReference>
<proteinExistence type="predicted"/>
<dbReference type="PANTHER" id="PTHR46246:SF1">
    <property type="entry name" value="GUANOSINE-3',5'-BIS(DIPHOSPHATE) 3'-PYROPHOSPHOHYDROLASE MESH1"/>
    <property type="match status" value="1"/>
</dbReference>
<dbReference type="GO" id="GO:0008893">
    <property type="term" value="F:guanosine-3',5'-bis(diphosphate) 3'-diphosphatase activity"/>
    <property type="evidence" value="ECO:0007669"/>
    <property type="project" value="TreeGrafter"/>
</dbReference>
<dbReference type="CDD" id="cd00077">
    <property type="entry name" value="HDc"/>
    <property type="match status" value="1"/>
</dbReference>
<dbReference type="SUPFAM" id="SSF109604">
    <property type="entry name" value="HD-domain/PDEase-like"/>
    <property type="match status" value="1"/>
</dbReference>
<reference evidence="2 3" key="1">
    <citation type="journal article" date="2016" name="Nat. Commun.">
        <title>Thousands of microbial genomes shed light on interconnected biogeochemical processes in an aquifer system.</title>
        <authorList>
            <person name="Anantharaman K."/>
            <person name="Brown C.T."/>
            <person name="Hug L.A."/>
            <person name="Sharon I."/>
            <person name="Castelle C.J."/>
            <person name="Probst A.J."/>
            <person name="Thomas B.C."/>
            <person name="Singh A."/>
            <person name="Wilkins M.J."/>
            <person name="Karaoz U."/>
            <person name="Brodie E.L."/>
            <person name="Williams K.H."/>
            <person name="Hubbard S.S."/>
            <person name="Banfield J.F."/>
        </authorList>
    </citation>
    <scope>NUCLEOTIDE SEQUENCE [LARGE SCALE GENOMIC DNA]</scope>
</reference>
<dbReference type="PANTHER" id="PTHR46246">
    <property type="entry name" value="GUANOSINE-3',5'-BIS(DIPHOSPHATE) 3'-PYROPHOSPHOHYDROLASE MESH1"/>
    <property type="match status" value="1"/>
</dbReference>
<comment type="caution">
    <text evidence="2">The sequence shown here is derived from an EMBL/GenBank/DDBJ whole genome shotgun (WGS) entry which is preliminary data.</text>
</comment>
<accession>A0A1G2H444</accession>
<gene>
    <name evidence="2" type="ORF">A2827_01520</name>
</gene>
<organism evidence="2 3">
    <name type="scientific">Candidatus Spechtbacteria bacterium RIFCSPHIGHO2_01_FULL_43_30</name>
    <dbReference type="NCBI Taxonomy" id="1802158"/>
    <lineage>
        <taxon>Bacteria</taxon>
        <taxon>Candidatus Spechtiibacteriota</taxon>
    </lineage>
</organism>
<dbReference type="InterPro" id="IPR052194">
    <property type="entry name" value="MESH1"/>
</dbReference>
<feature type="domain" description="HD/PDEase" evidence="1">
    <location>
        <begin position="42"/>
        <end position="158"/>
    </location>
</feature>
<evidence type="ECO:0000259" key="1">
    <source>
        <dbReference type="SMART" id="SM00471"/>
    </source>
</evidence>
<dbReference type="SMART" id="SM00471">
    <property type="entry name" value="HDc"/>
    <property type="match status" value="1"/>
</dbReference>
<dbReference type="InterPro" id="IPR003607">
    <property type="entry name" value="HD/PDEase_dom"/>
</dbReference>
<dbReference type="STRING" id="1802158.A2827_01520"/>
<dbReference type="AlphaFoldDB" id="A0A1G2H444"/>
<dbReference type="Proteomes" id="UP000177932">
    <property type="component" value="Unassembled WGS sequence"/>
</dbReference>
<sequence length="209" mass="24775">MEIGREEFQKLLELKMTPNNLNLVMDAYNFAKRGHATQKRDGGERYFEHPKRVALIFIRELGIYDYEMIIAALLHDVVEDTYLFGSQDVAFESIQRHFTKRAAELVHFVTKQKVPTEQKDDRDRCYFERIQHAAKEPKLIKLADRLDNIRDFNSWIPERKLRYAEETEMYCLPIARNIISELSQPMANRMQGLYNEMLNICRQIKQDAT</sequence>
<evidence type="ECO:0000313" key="3">
    <source>
        <dbReference type="Proteomes" id="UP000177932"/>
    </source>
</evidence>